<keyword evidence="2" id="KW-1185">Reference proteome</keyword>
<geneLocation type="plasmid" evidence="1 2">
    <name>pILYOP01</name>
</geneLocation>
<protein>
    <submittedName>
        <fullName evidence="1">Uncharacterized protein</fullName>
    </submittedName>
</protein>
<name>E3HD68_ILYPC</name>
<dbReference type="HOGENOM" id="CLU_2142490_0_0_0"/>
<accession>E3HD68</accession>
<dbReference type="AlphaFoldDB" id="E3HD68"/>
<evidence type="ECO:0000313" key="1">
    <source>
        <dbReference type="EMBL" id="ADO84544.1"/>
    </source>
</evidence>
<sequence length="112" mass="12906">MNDFKNINESINLSIFDSERILKNFFLNTTVEVTFISGDLNIKQTLNISKVTSKGEFIDLVFLELSNFQINTLEFDSVYYYSIGSLVFIFKNGSTLTFRPLDNLKKLKSIID</sequence>
<reference evidence="1 2" key="1">
    <citation type="journal article" date="2010" name="Stand. Genomic Sci.">
        <title>Complete genome sequence of Ilyobacter polytropus type strain (CuHbu1).</title>
        <authorList>
            <person name="Sikorski J."/>
            <person name="Chertkov O."/>
            <person name="Lapidus A."/>
            <person name="Nolan M."/>
            <person name="Lucas S."/>
            <person name="Del Rio T.G."/>
            <person name="Tice H."/>
            <person name="Cheng J.F."/>
            <person name="Tapia R."/>
            <person name="Han C."/>
            <person name="Goodwin L."/>
            <person name="Pitluck S."/>
            <person name="Liolios K."/>
            <person name="Ivanova N."/>
            <person name="Mavromatis K."/>
            <person name="Mikhailova N."/>
            <person name="Pati A."/>
            <person name="Chen A."/>
            <person name="Palaniappan K."/>
            <person name="Land M."/>
            <person name="Hauser L."/>
            <person name="Chang Y.J."/>
            <person name="Jeffries C.D."/>
            <person name="Brambilla E."/>
            <person name="Yasawong M."/>
            <person name="Rohde M."/>
            <person name="Pukall R."/>
            <person name="Spring S."/>
            <person name="Goker M."/>
            <person name="Woyke T."/>
            <person name="Bristow J."/>
            <person name="Eisen J.A."/>
            <person name="Markowitz V."/>
            <person name="Hugenholtz P."/>
            <person name="Kyrpides N.C."/>
            <person name="Klenk H.P."/>
        </authorList>
    </citation>
    <scope>NUCLEOTIDE SEQUENCE [LARGE SCALE GENOMIC DNA]</scope>
    <source>
        <strain evidence="2">ATCC 51220 / DSM 2926 / LMG 16218 / CuHBu1</strain>
        <plasmid evidence="2">pILYOP01</plasmid>
    </source>
</reference>
<dbReference type="RefSeq" id="WP_013389196.1">
    <property type="nucleotide sequence ID" value="NC_014633.1"/>
</dbReference>
<proteinExistence type="predicted"/>
<dbReference type="Proteomes" id="UP000006875">
    <property type="component" value="Plasmid pILYOP01"/>
</dbReference>
<evidence type="ECO:0000313" key="2">
    <source>
        <dbReference type="Proteomes" id="UP000006875"/>
    </source>
</evidence>
<keyword evidence="1" id="KW-0614">Plasmid</keyword>
<dbReference type="EMBL" id="CP002282">
    <property type="protein sequence ID" value="ADO84544.1"/>
    <property type="molecule type" value="Genomic_DNA"/>
</dbReference>
<gene>
    <name evidence="1" type="ordered locus">Ilyop_2789</name>
</gene>
<dbReference type="KEGG" id="ipo:Ilyop_2789"/>
<organism evidence="1 2">
    <name type="scientific">Ilyobacter polytropus (strain ATCC 51220 / DSM 2926 / LMG 16218 / CuHBu1)</name>
    <dbReference type="NCBI Taxonomy" id="572544"/>
    <lineage>
        <taxon>Bacteria</taxon>
        <taxon>Fusobacteriati</taxon>
        <taxon>Fusobacteriota</taxon>
        <taxon>Fusobacteriia</taxon>
        <taxon>Fusobacteriales</taxon>
        <taxon>Fusobacteriaceae</taxon>
        <taxon>Ilyobacter</taxon>
    </lineage>
</organism>